<dbReference type="EMBL" id="FOGW01000036">
    <property type="protein sequence ID" value="SES11849.1"/>
    <property type="molecule type" value="Genomic_DNA"/>
</dbReference>
<protein>
    <submittedName>
        <fullName evidence="1">Uncharacterized protein</fullName>
    </submittedName>
</protein>
<organism evidence="1 2">
    <name type="scientific">Lachnobacterium bovis</name>
    <dbReference type="NCBI Taxonomy" id="140626"/>
    <lineage>
        <taxon>Bacteria</taxon>
        <taxon>Bacillati</taxon>
        <taxon>Bacillota</taxon>
        <taxon>Clostridia</taxon>
        <taxon>Lachnospirales</taxon>
        <taxon>Lachnospiraceae</taxon>
        <taxon>Lachnobacterium</taxon>
    </lineage>
</organism>
<name>A0A1H9UR87_9FIRM</name>
<reference evidence="2" key="1">
    <citation type="submission" date="2016-10" db="EMBL/GenBank/DDBJ databases">
        <authorList>
            <person name="Varghese N."/>
            <person name="Submissions S."/>
        </authorList>
    </citation>
    <scope>NUCLEOTIDE SEQUENCE [LARGE SCALE GENOMIC DNA]</scope>
    <source>
        <strain evidence="2">S1b</strain>
    </source>
</reference>
<evidence type="ECO:0000313" key="2">
    <source>
        <dbReference type="Proteomes" id="UP000182471"/>
    </source>
</evidence>
<accession>A0A1H9UR87</accession>
<evidence type="ECO:0000313" key="1">
    <source>
        <dbReference type="EMBL" id="SES11849.1"/>
    </source>
</evidence>
<dbReference type="Proteomes" id="UP000182471">
    <property type="component" value="Unassembled WGS sequence"/>
</dbReference>
<dbReference type="AlphaFoldDB" id="A0A1H9UR87"/>
<gene>
    <name evidence="1" type="ORF">SAMN02910429_02224</name>
</gene>
<keyword evidence="2" id="KW-1185">Reference proteome</keyword>
<dbReference type="RefSeq" id="WP_033421228.1">
    <property type="nucleotide sequence ID" value="NZ_FOGW01000036.1"/>
</dbReference>
<dbReference type="OrthoDB" id="2060058at2"/>
<proteinExistence type="predicted"/>
<sequence>MAQGINKFMLGHQEVDGKECEFHYDRGQYLIIEIVKDVKKQLYKSHNSQEAYKTWNSLIGRKKGFRNDERKKEKK</sequence>